<evidence type="ECO:0000256" key="4">
    <source>
        <dbReference type="ARBA" id="ARBA00004555"/>
    </source>
</evidence>
<gene>
    <name evidence="11" type="primary">C1orf43</name>
</gene>
<dbReference type="PANTHER" id="PTHR21425:SF2">
    <property type="entry name" value="PROTEIN C1ORF43"/>
    <property type="match status" value="1"/>
</dbReference>
<dbReference type="GO" id="GO:0016020">
    <property type="term" value="C:membrane"/>
    <property type="evidence" value="ECO:0007669"/>
    <property type="project" value="UniProtKB-SubCell"/>
</dbReference>
<dbReference type="EMBL" id="HAAD01001371">
    <property type="protein sequence ID" value="CDG67603.1"/>
    <property type="molecule type" value="mRNA"/>
</dbReference>
<comment type="function">
    <text evidence="1">General regulator of phagocytosis. Required to uptake Gram negative bacterium by macrophages.</text>
</comment>
<dbReference type="OrthoDB" id="5960253at2759"/>
<evidence type="ECO:0000313" key="11">
    <source>
        <dbReference type="EMBL" id="CDG67603.1"/>
    </source>
</evidence>
<dbReference type="Pfam" id="PF07406">
    <property type="entry name" value="NICE-3"/>
    <property type="match status" value="1"/>
</dbReference>
<evidence type="ECO:0000256" key="6">
    <source>
        <dbReference type="ARBA" id="ARBA00022989"/>
    </source>
</evidence>
<protein>
    <submittedName>
        <fullName evidence="11">Uncharacterized protein C1orf43</fullName>
    </submittedName>
</protein>
<evidence type="ECO:0000256" key="8">
    <source>
        <dbReference type="ARBA" id="ARBA00023128"/>
    </source>
</evidence>
<evidence type="ECO:0000256" key="7">
    <source>
        <dbReference type="ARBA" id="ARBA00023034"/>
    </source>
</evidence>
<name>T2M5Q7_HYDVU</name>
<keyword evidence="8" id="KW-0496">Mitochondrion</keyword>
<feature type="transmembrane region" description="Helical" evidence="10">
    <location>
        <begin position="33"/>
        <end position="53"/>
    </location>
</feature>
<keyword evidence="7" id="KW-0333">Golgi apparatus</keyword>
<organism evidence="11">
    <name type="scientific">Hydra vulgaris</name>
    <name type="common">Hydra</name>
    <name type="synonym">Hydra attenuata</name>
    <dbReference type="NCBI Taxonomy" id="6087"/>
    <lineage>
        <taxon>Eukaryota</taxon>
        <taxon>Metazoa</taxon>
        <taxon>Cnidaria</taxon>
        <taxon>Hydrozoa</taxon>
        <taxon>Hydroidolina</taxon>
        <taxon>Anthoathecata</taxon>
        <taxon>Aplanulata</taxon>
        <taxon>Hydridae</taxon>
        <taxon>Hydra</taxon>
    </lineage>
</organism>
<evidence type="ECO:0000256" key="10">
    <source>
        <dbReference type="SAM" id="Phobius"/>
    </source>
</evidence>
<dbReference type="AlphaFoldDB" id="T2M5Q7"/>
<dbReference type="GO" id="GO:0005739">
    <property type="term" value="C:mitochondrion"/>
    <property type="evidence" value="ECO:0007669"/>
    <property type="project" value="UniProtKB-SubCell"/>
</dbReference>
<evidence type="ECO:0000256" key="2">
    <source>
        <dbReference type="ARBA" id="ARBA00004167"/>
    </source>
</evidence>
<dbReference type="InterPro" id="IPR010876">
    <property type="entry name" value="C1orf43"/>
</dbReference>
<evidence type="ECO:0000256" key="1">
    <source>
        <dbReference type="ARBA" id="ARBA00002620"/>
    </source>
</evidence>
<sequence length="307" mass="35345">MKKFRQRKTIESKPRSGRSKVTTEKADRLLVRYLKCFASIEMTIIAMALSAVSKPDEKLYNMLGGGKLLISVIFLGFAIVFIVLWAKRHILRLYLINNKDPVNRAGYCAPKELRKEIENNFNKIAEMRLEPKLLCDQGQYDLSYSSINNEKDDRSYKFRRKAFDLMSCLDELLSRVNISLARKPFQTVRQQLLLLQGPPYSPFDGYSELCELVTHLYEHARYGAKEFTEADYIKYSNGVDELYDRVHQKFPVPGSLVINCEHHDVKDSTLTSGIIEDSLSQVIVPSALVENKASSMRFRDNSRNQII</sequence>
<evidence type="ECO:0000256" key="3">
    <source>
        <dbReference type="ARBA" id="ARBA00004173"/>
    </source>
</evidence>
<keyword evidence="9 10" id="KW-0472">Membrane</keyword>
<comment type="subcellular location">
    <subcellularLocation>
        <location evidence="4">Golgi apparatus</location>
    </subcellularLocation>
    <subcellularLocation>
        <location evidence="2">Membrane</location>
        <topology evidence="2">Single-pass membrane protein</topology>
    </subcellularLocation>
    <subcellularLocation>
        <location evidence="3">Mitochondrion</location>
    </subcellularLocation>
</comment>
<reference evidence="11" key="1">
    <citation type="journal article" date="2013" name="Genome Biol. Evol.">
        <title>Punctuated emergences of genetic and phenotypic innovations in eumetazoan, bilaterian, euteleostome, and hominidae ancestors.</title>
        <authorList>
            <person name="Wenger Y."/>
            <person name="Galliot B."/>
        </authorList>
    </citation>
    <scope>NUCLEOTIDE SEQUENCE</scope>
    <source>
        <tissue evidence="11">Whole animals</tissue>
    </source>
</reference>
<dbReference type="PANTHER" id="PTHR21425">
    <property type="entry name" value="NICE-3"/>
    <property type="match status" value="1"/>
</dbReference>
<accession>T2M5Q7</accession>
<proteinExistence type="evidence at transcript level"/>
<evidence type="ECO:0000256" key="5">
    <source>
        <dbReference type="ARBA" id="ARBA00022692"/>
    </source>
</evidence>
<feature type="non-terminal residue" evidence="11">
    <location>
        <position position="1"/>
    </location>
</feature>
<keyword evidence="5 10" id="KW-0812">Transmembrane</keyword>
<keyword evidence="6 10" id="KW-1133">Transmembrane helix</keyword>
<evidence type="ECO:0000256" key="9">
    <source>
        <dbReference type="ARBA" id="ARBA00023136"/>
    </source>
</evidence>
<dbReference type="GO" id="GO:0005794">
    <property type="term" value="C:Golgi apparatus"/>
    <property type="evidence" value="ECO:0007669"/>
    <property type="project" value="UniProtKB-SubCell"/>
</dbReference>
<feature type="transmembrane region" description="Helical" evidence="10">
    <location>
        <begin position="68"/>
        <end position="86"/>
    </location>
</feature>